<name>A0A8I1SYG6_THIA3</name>
<reference evidence="1" key="1">
    <citation type="submission" date="2021-02" db="EMBL/GenBank/DDBJ databases">
        <title>Thiocyanate and organic carbon inputs drive convergent selection for specific autotrophic Afipia and Thiobacillus strains within complex microbiomes.</title>
        <authorList>
            <person name="Huddy R.J."/>
            <person name="Sachdeva R."/>
            <person name="Kadzinga F."/>
            <person name="Kantor R.S."/>
            <person name="Harrison S.T.L."/>
            <person name="Banfield J.F."/>
        </authorList>
    </citation>
    <scope>NUCLEOTIDE SEQUENCE</scope>
    <source>
        <strain evidence="1">SCN18_13_7_16_R3_B_64_19</strain>
    </source>
</reference>
<organism evidence="1 2">
    <name type="scientific">Thiomonas arsenitoxydans (strain DSM 22701 / CIP 110005 / 3As)</name>
    <dbReference type="NCBI Taxonomy" id="426114"/>
    <lineage>
        <taxon>Bacteria</taxon>
        <taxon>Pseudomonadati</taxon>
        <taxon>Pseudomonadota</taxon>
        <taxon>Betaproteobacteria</taxon>
        <taxon>Burkholderiales</taxon>
        <taxon>Thiomonas</taxon>
    </lineage>
</organism>
<gene>
    <name evidence="1" type="ORF">J0I24_14340</name>
</gene>
<protein>
    <submittedName>
        <fullName evidence="1">Uncharacterized protein</fullName>
    </submittedName>
</protein>
<comment type="caution">
    <text evidence="1">The sequence shown here is derived from an EMBL/GenBank/DDBJ whole genome shotgun (WGS) entry which is preliminary data.</text>
</comment>
<accession>A0A8I1SYG6</accession>
<sequence length="240" mass="27084">MKCWICGAEDAGTREHLAKASDLKALFGKPSQREPLFFSTSDRPGMHGRRNVRVGGINSDTLKFAHRICLTCNSARTQPHDYAWEHCSRELRAAIPGLLAKGAFRANWLFPYDTRREMRHVHLYFTKLFGCLVVEGSIPIDTIPLGEAITSGRPYPYLYLTFGQLAMPVDMVGGSDVHVAQLNGKVRFATWLYNVGDLAVNVTYALPGEQRQGLEVAWHPRMGAKWLQFRRYSTATMPQR</sequence>
<evidence type="ECO:0000313" key="2">
    <source>
        <dbReference type="Proteomes" id="UP000664800"/>
    </source>
</evidence>
<dbReference type="Proteomes" id="UP000664800">
    <property type="component" value="Unassembled WGS sequence"/>
</dbReference>
<proteinExistence type="predicted"/>
<dbReference type="RefSeq" id="WP_276732240.1">
    <property type="nucleotide sequence ID" value="NZ_JAFKMR010000031.1"/>
</dbReference>
<dbReference type="EMBL" id="JAFKMR010000031">
    <property type="protein sequence ID" value="MBN8745461.1"/>
    <property type="molecule type" value="Genomic_DNA"/>
</dbReference>
<dbReference type="AlphaFoldDB" id="A0A8I1SYG6"/>
<evidence type="ECO:0000313" key="1">
    <source>
        <dbReference type="EMBL" id="MBN8745461.1"/>
    </source>
</evidence>